<feature type="domain" description="N-acetyltransferase" evidence="5">
    <location>
        <begin position="737"/>
        <end position="893"/>
    </location>
</feature>
<dbReference type="SUPFAM" id="SSF51735">
    <property type="entry name" value="NAD(P)-binding Rossmann-fold domains"/>
    <property type="match status" value="1"/>
</dbReference>
<dbReference type="SUPFAM" id="SSF52210">
    <property type="entry name" value="Succinyl-CoA synthetase domains"/>
    <property type="match status" value="2"/>
</dbReference>
<dbReference type="PROSITE" id="PS51186">
    <property type="entry name" value="GNAT"/>
    <property type="match status" value="1"/>
</dbReference>
<dbReference type="SUPFAM" id="SSF55729">
    <property type="entry name" value="Acyl-CoA N-acyltransferases (Nat)"/>
    <property type="match status" value="1"/>
</dbReference>
<dbReference type="InterPro" id="IPR032875">
    <property type="entry name" value="Succ_CoA_lig_flav_dom"/>
</dbReference>
<dbReference type="Proteomes" id="UP000199256">
    <property type="component" value="Unassembled WGS sequence"/>
</dbReference>
<dbReference type="SMART" id="SM00881">
    <property type="entry name" value="CoA_binding"/>
    <property type="match status" value="1"/>
</dbReference>
<evidence type="ECO:0000259" key="5">
    <source>
        <dbReference type="PROSITE" id="PS51186"/>
    </source>
</evidence>
<dbReference type="EMBL" id="FOAA01000005">
    <property type="protein sequence ID" value="SEK78373.1"/>
    <property type="molecule type" value="Genomic_DNA"/>
</dbReference>
<keyword evidence="1" id="KW-0436">Ligase</keyword>
<dbReference type="Gene3D" id="3.30.470.20">
    <property type="entry name" value="ATP-grasp fold, B domain"/>
    <property type="match status" value="1"/>
</dbReference>
<proteinExistence type="inferred from homology"/>
<dbReference type="GO" id="GO:0016747">
    <property type="term" value="F:acyltransferase activity, transferring groups other than amino-acyl groups"/>
    <property type="evidence" value="ECO:0007669"/>
    <property type="project" value="InterPro"/>
</dbReference>
<dbReference type="Pfam" id="PF00583">
    <property type="entry name" value="Acetyltransf_1"/>
    <property type="match status" value="1"/>
</dbReference>
<sequence>MGPHFLNRIFAPRSIAVIGATERDNALGNLVFANLVDAGFKGELYPVNPKHESVHGRRCYPDVEAIGRPVEMVVVATPARTVPNVLRHCGEHGVHGAVVLSAGFSESGRAGKRLEEEIIEISREYDLRLIGPNCLGVMRPGRGLNATFSKNKALPGNLALVSQSGAICTAILDWAESQEIGFSAVASMGDASDVDFGDVLDYLALDRETRSILLYVEGIHNARRFMSGLRAAARMKPVIVIKSGRHAEGSRAAMSHTGSLVGADDVFDAALERAGAVRAMTIQQLFSAARILSSGYRVEGNRLAIITNAGGPGVMATDRAVELDVSMAQFSTQTMDKLNKALPEQWSHGNPVDILGDADAERFESAMTACLEDSGVDASIIMLTPQAMTDPLSVAEVTTRVAKKVKKPVLGCWMGDIQVREGRDHLTHERLPHFTTPEASVEGFAYLASHKRNQRLLLQVPSPLTDRGRTDVHGARLIIEGALSEGRKLLSTLESKAVLSAFRIPVTQTMRANTAGEALVAAGTVGYPVAMKIDSPDITHKSDVQGVRLNIASAESVRNAFQTMVDDARRLKPEARINGVTLERMHQSTYGRELMVGVLRDPVFGPVISFGSGGTSVEVIKDRAVALPPLNEVIIEGMIARTKVAKLLKEFRNMPAVDAQALEQVLLRVSEMVCELPEIQEMDINPLIADERGLAAVDARITVNFPPVMPDRYAHMAIHPYPAHLVNQWQLPDGTNLTIRPIRPEDAKIEQDFVRTLSAESRYYRFMQAVHELTPQMLVRFTQIDYDREMALVAVQERPDGSELQVAVARYTANPDQQSCEFALAVADEWQGRGVGSHLMNELMDVARTRGLRTMEGDVLAQNTNMMALMHRLGFSSRNSREDEGIKLVSKRL</sequence>
<dbReference type="RefSeq" id="WP_090252184.1">
    <property type="nucleotide sequence ID" value="NZ_FOAA01000005.1"/>
</dbReference>
<dbReference type="Pfam" id="PF13549">
    <property type="entry name" value="ATP-grasp_5"/>
    <property type="match status" value="1"/>
</dbReference>
<comment type="similarity">
    <text evidence="4">In the N-terminal section; belongs to the acetate CoA ligase alpha subunit family.</text>
</comment>
<dbReference type="Pfam" id="PF19045">
    <property type="entry name" value="Ligase_CoA_2"/>
    <property type="match status" value="1"/>
</dbReference>
<dbReference type="PANTHER" id="PTHR43334:SF1">
    <property type="entry name" value="3-HYDROXYPROPIONATE--COA LIGASE [ADP-FORMING]"/>
    <property type="match status" value="1"/>
</dbReference>
<dbReference type="InterPro" id="IPR000182">
    <property type="entry name" value="GNAT_dom"/>
</dbReference>
<dbReference type="Gene3D" id="3.40.630.30">
    <property type="match status" value="1"/>
</dbReference>
<organism evidence="6 7">
    <name type="scientific">Ectothiorhodospira marina</name>
    <dbReference type="NCBI Taxonomy" id="1396821"/>
    <lineage>
        <taxon>Bacteria</taxon>
        <taxon>Pseudomonadati</taxon>
        <taxon>Pseudomonadota</taxon>
        <taxon>Gammaproteobacteria</taxon>
        <taxon>Chromatiales</taxon>
        <taxon>Ectothiorhodospiraceae</taxon>
        <taxon>Ectothiorhodospira</taxon>
    </lineage>
</organism>
<dbReference type="InterPro" id="IPR003781">
    <property type="entry name" value="CoA-bd"/>
</dbReference>
<dbReference type="InterPro" id="IPR036291">
    <property type="entry name" value="NAD(P)-bd_dom_sf"/>
</dbReference>
<name>A0A1H7JUW5_9GAMM</name>
<accession>A0A1H7JUW5</accession>
<evidence type="ECO:0000256" key="4">
    <source>
        <dbReference type="ARBA" id="ARBA00060888"/>
    </source>
</evidence>
<evidence type="ECO:0000256" key="3">
    <source>
        <dbReference type="ARBA" id="ARBA00022840"/>
    </source>
</evidence>
<dbReference type="SUPFAM" id="SSF56059">
    <property type="entry name" value="Glutathione synthetase ATP-binding domain-like"/>
    <property type="match status" value="1"/>
</dbReference>
<keyword evidence="6" id="KW-0808">Transferase</keyword>
<dbReference type="AlphaFoldDB" id="A0A1H7JUW5"/>
<keyword evidence="3" id="KW-0067">ATP-binding</keyword>
<dbReference type="Pfam" id="PF13380">
    <property type="entry name" value="CoA_binding_2"/>
    <property type="match status" value="1"/>
</dbReference>
<dbReference type="GO" id="GO:0005524">
    <property type="term" value="F:ATP binding"/>
    <property type="evidence" value="ECO:0007669"/>
    <property type="project" value="UniProtKB-KW"/>
</dbReference>
<evidence type="ECO:0000313" key="6">
    <source>
        <dbReference type="EMBL" id="SEK78373.1"/>
    </source>
</evidence>
<dbReference type="InterPro" id="IPR051538">
    <property type="entry name" value="Acyl-CoA_Synth/Transferase"/>
</dbReference>
<gene>
    <name evidence="6" type="ORF">SAMN05444515_10539</name>
</gene>
<dbReference type="GO" id="GO:0043758">
    <property type="term" value="F:acetate-CoA ligase (ADP-forming) activity"/>
    <property type="evidence" value="ECO:0007669"/>
    <property type="project" value="InterPro"/>
</dbReference>
<keyword evidence="7" id="KW-1185">Reference proteome</keyword>
<protein>
    <submittedName>
        <fullName evidence="6">Acetyltransferase</fullName>
    </submittedName>
</protein>
<dbReference type="InterPro" id="IPR016102">
    <property type="entry name" value="Succinyl-CoA_synth-like"/>
</dbReference>
<dbReference type="Gene3D" id="3.40.50.720">
    <property type="entry name" value="NAD(P)-binding Rossmann-like Domain"/>
    <property type="match status" value="1"/>
</dbReference>
<dbReference type="FunFam" id="3.30.1490.20:FF:000020">
    <property type="entry name" value="Protein lysine acetyltransferase"/>
    <property type="match status" value="1"/>
</dbReference>
<evidence type="ECO:0000256" key="1">
    <source>
        <dbReference type="ARBA" id="ARBA00022598"/>
    </source>
</evidence>
<evidence type="ECO:0000256" key="2">
    <source>
        <dbReference type="ARBA" id="ARBA00022741"/>
    </source>
</evidence>
<keyword evidence="2" id="KW-0547">Nucleotide-binding</keyword>
<reference evidence="7" key="1">
    <citation type="submission" date="2016-10" db="EMBL/GenBank/DDBJ databases">
        <authorList>
            <person name="Varghese N."/>
            <person name="Submissions S."/>
        </authorList>
    </citation>
    <scope>NUCLEOTIDE SEQUENCE [LARGE SCALE GENOMIC DNA]</scope>
    <source>
        <strain evidence="7">DSM 241</strain>
    </source>
</reference>
<evidence type="ECO:0000313" key="7">
    <source>
        <dbReference type="Proteomes" id="UP000199256"/>
    </source>
</evidence>
<dbReference type="Gene3D" id="3.40.50.261">
    <property type="entry name" value="Succinyl-CoA synthetase domains"/>
    <property type="match status" value="2"/>
</dbReference>
<dbReference type="InterPro" id="IPR013815">
    <property type="entry name" value="ATP_grasp_subdomain_1"/>
</dbReference>
<dbReference type="STRING" id="1396821.SAMN05444515_10539"/>
<dbReference type="PANTHER" id="PTHR43334">
    <property type="entry name" value="ACETATE--COA LIGASE [ADP-FORMING]"/>
    <property type="match status" value="1"/>
</dbReference>
<dbReference type="InterPro" id="IPR016181">
    <property type="entry name" value="Acyl_CoA_acyltransferase"/>
</dbReference>
<dbReference type="OrthoDB" id="9807426at2"/>
<dbReference type="CDD" id="cd04301">
    <property type="entry name" value="NAT_SF"/>
    <property type="match status" value="1"/>
</dbReference>
<dbReference type="Gene3D" id="3.30.1490.20">
    <property type="entry name" value="ATP-grasp fold, A domain"/>
    <property type="match status" value="1"/>
</dbReference>
<dbReference type="Pfam" id="PF13607">
    <property type="entry name" value="Succ_CoA_lig"/>
    <property type="match status" value="1"/>
</dbReference>
<dbReference type="InterPro" id="IPR043938">
    <property type="entry name" value="Ligase_CoA_dom"/>
</dbReference>